<dbReference type="OrthoDB" id="2947226at2759"/>
<reference evidence="2" key="2">
    <citation type="submission" date="2015-01" db="EMBL/GenBank/DDBJ databases">
        <title>Evolutionary Origins and Diversification of the Mycorrhizal Mutualists.</title>
        <authorList>
            <consortium name="DOE Joint Genome Institute"/>
            <consortium name="Mycorrhizal Genomics Consortium"/>
            <person name="Kohler A."/>
            <person name="Kuo A."/>
            <person name="Nagy L.G."/>
            <person name="Floudas D."/>
            <person name="Copeland A."/>
            <person name="Barry K.W."/>
            <person name="Cichocki N."/>
            <person name="Veneault-Fourrey C."/>
            <person name="LaButti K."/>
            <person name="Lindquist E.A."/>
            <person name="Lipzen A."/>
            <person name="Lundell T."/>
            <person name="Morin E."/>
            <person name="Murat C."/>
            <person name="Riley R."/>
            <person name="Ohm R."/>
            <person name="Sun H."/>
            <person name="Tunlid A."/>
            <person name="Henrissat B."/>
            <person name="Grigoriev I.V."/>
            <person name="Hibbett D.S."/>
            <person name="Martin F."/>
        </authorList>
    </citation>
    <scope>NUCLEOTIDE SEQUENCE [LARGE SCALE GENOMIC DNA]</scope>
    <source>
        <strain evidence="2">LaAM-08-1</strain>
    </source>
</reference>
<dbReference type="STRING" id="1095629.A0A0C9WL89"/>
<accession>A0A0C9WL89</accession>
<organism evidence="1 2">
    <name type="scientific">Laccaria amethystina LaAM-08-1</name>
    <dbReference type="NCBI Taxonomy" id="1095629"/>
    <lineage>
        <taxon>Eukaryota</taxon>
        <taxon>Fungi</taxon>
        <taxon>Dikarya</taxon>
        <taxon>Basidiomycota</taxon>
        <taxon>Agaricomycotina</taxon>
        <taxon>Agaricomycetes</taxon>
        <taxon>Agaricomycetidae</taxon>
        <taxon>Agaricales</taxon>
        <taxon>Agaricineae</taxon>
        <taxon>Hydnangiaceae</taxon>
        <taxon>Laccaria</taxon>
    </lineage>
</organism>
<gene>
    <name evidence="1" type="ORF">K443DRAFT_576201</name>
</gene>
<keyword evidence="2" id="KW-1185">Reference proteome</keyword>
<proteinExistence type="predicted"/>
<reference evidence="1 2" key="1">
    <citation type="submission" date="2014-04" db="EMBL/GenBank/DDBJ databases">
        <authorList>
            <consortium name="DOE Joint Genome Institute"/>
            <person name="Kuo A."/>
            <person name="Kohler A."/>
            <person name="Nagy L.G."/>
            <person name="Floudas D."/>
            <person name="Copeland A."/>
            <person name="Barry K.W."/>
            <person name="Cichocki N."/>
            <person name="Veneault-Fourrey C."/>
            <person name="LaButti K."/>
            <person name="Lindquist E.A."/>
            <person name="Lipzen A."/>
            <person name="Lundell T."/>
            <person name="Morin E."/>
            <person name="Murat C."/>
            <person name="Sun H."/>
            <person name="Tunlid A."/>
            <person name="Henrissat B."/>
            <person name="Grigoriev I.V."/>
            <person name="Hibbett D.S."/>
            <person name="Martin F."/>
            <person name="Nordberg H.P."/>
            <person name="Cantor M.N."/>
            <person name="Hua S.X."/>
        </authorList>
    </citation>
    <scope>NUCLEOTIDE SEQUENCE [LARGE SCALE GENOMIC DNA]</scope>
    <source>
        <strain evidence="1 2">LaAM-08-1</strain>
    </source>
</reference>
<dbReference type="HOGENOM" id="CLU_1652436_0_0_1"/>
<name>A0A0C9WL89_9AGAR</name>
<sequence length="160" mass="17871">MPMLARRGEETIYNVISTTDIEFLYNVQHDCPLAKCTASGKQAVMQERVESGLFKTVIEHKPVQRFVINTHAFHNSHLLRAALERSLVTPILLYPPEARKAKHAELAQTLRSTRAKNKVQQVQPTQASIAPVGEMDLVSKKRARLETEAETTVNTAVGVI</sequence>
<protein>
    <submittedName>
        <fullName evidence="1">Uncharacterized protein</fullName>
    </submittedName>
</protein>
<evidence type="ECO:0000313" key="1">
    <source>
        <dbReference type="EMBL" id="KIJ90085.1"/>
    </source>
</evidence>
<dbReference type="EMBL" id="KN839294">
    <property type="protein sequence ID" value="KIJ90085.1"/>
    <property type="molecule type" value="Genomic_DNA"/>
</dbReference>
<evidence type="ECO:0000313" key="2">
    <source>
        <dbReference type="Proteomes" id="UP000054477"/>
    </source>
</evidence>
<dbReference type="Proteomes" id="UP000054477">
    <property type="component" value="Unassembled WGS sequence"/>
</dbReference>
<dbReference type="AlphaFoldDB" id="A0A0C9WL89"/>